<dbReference type="SUPFAM" id="SSF52980">
    <property type="entry name" value="Restriction endonuclease-like"/>
    <property type="match status" value="1"/>
</dbReference>
<keyword evidence="3" id="KW-1185">Reference proteome</keyword>
<feature type="domain" description="DUF559" evidence="1">
    <location>
        <begin position="236"/>
        <end position="294"/>
    </location>
</feature>
<evidence type="ECO:0000259" key="1">
    <source>
        <dbReference type="Pfam" id="PF04480"/>
    </source>
</evidence>
<dbReference type="InterPro" id="IPR011335">
    <property type="entry name" value="Restrct_endonuc-II-like"/>
</dbReference>
<evidence type="ECO:0000313" key="3">
    <source>
        <dbReference type="Proteomes" id="UP001500571"/>
    </source>
</evidence>
<name>A0ABN2R2B0_9ACTN</name>
<proteinExistence type="predicted"/>
<dbReference type="Pfam" id="PF04480">
    <property type="entry name" value="DUF559"/>
    <property type="match status" value="1"/>
</dbReference>
<gene>
    <name evidence="2" type="ORF">GCM10009798_22700</name>
</gene>
<dbReference type="Proteomes" id="UP001500571">
    <property type="component" value="Unassembled WGS sequence"/>
</dbReference>
<protein>
    <recommendedName>
        <fullName evidence="1">DUF559 domain-containing protein</fullName>
    </recommendedName>
</protein>
<dbReference type="EMBL" id="BAAAPB010000002">
    <property type="protein sequence ID" value="GAA1962399.1"/>
    <property type="molecule type" value="Genomic_DNA"/>
</dbReference>
<dbReference type="InterPro" id="IPR007569">
    <property type="entry name" value="DUF559"/>
</dbReference>
<dbReference type="Gene3D" id="3.40.960.10">
    <property type="entry name" value="VSR Endonuclease"/>
    <property type="match status" value="1"/>
</dbReference>
<sequence length="317" mass="33932">MRGAAAGDHHGAVDEPLLDADPGLVPRALVELGGVASRSALVGRAGRASVDRALARGRIVAVRRGWYGSPELGSAAATARAAGGRLCLESAALHHGWPVKQVPEVPHVLLARGRKVPRGLVGRAVWHRGDLSEECDDVATGKELTLAQCCRSLPFDAALAVADSARRAGESALLTRVGRLARGPGAPRIRRVVAESRAEAANPFESVLRAICLGVAGLKVRPQVLITSTDPWSRPDLVDEDHRIVIEADSFEWHGDRGALRRDARRYNLLVADGWLVLRFSWEDVMFDQDYVAAVLAGVVALVHRYTEAVCRGCVAA</sequence>
<comment type="caution">
    <text evidence="2">The sequence shown here is derived from an EMBL/GenBank/DDBJ whole genome shotgun (WGS) entry which is preliminary data.</text>
</comment>
<reference evidence="2 3" key="1">
    <citation type="journal article" date="2019" name="Int. J. Syst. Evol. Microbiol.">
        <title>The Global Catalogue of Microorganisms (GCM) 10K type strain sequencing project: providing services to taxonomists for standard genome sequencing and annotation.</title>
        <authorList>
            <consortium name="The Broad Institute Genomics Platform"/>
            <consortium name="The Broad Institute Genome Sequencing Center for Infectious Disease"/>
            <person name="Wu L."/>
            <person name="Ma J."/>
        </authorList>
    </citation>
    <scope>NUCLEOTIDE SEQUENCE [LARGE SCALE GENOMIC DNA]</scope>
    <source>
        <strain evidence="2 3">JCM 15309</strain>
    </source>
</reference>
<accession>A0ABN2R2B0</accession>
<organism evidence="2 3">
    <name type="scientific">Nocardioides panacihumi</name>
    <dbReference type="NCBI Taxonomy" id="400774"/>
    <lineage>
        <taxon>Bacteria</taxon>
        <taxon>Bacillati</taxon>
        <taxon>Actinomycetota</taxon>
        <taxon>Actinomycetes</taxon>
        <taxon>Propionibacteriales</taxon>
        <taxon>Nocardioidaceae</taxon>
        <taxon>Nocardioides</taxon>
    </lineage>
</organism>
<evidence type="ECO:0000313" key="2">
    <source>
        <dbReference type="EMBL" id="GAA1962399.1"/>
    </source>
</evidence>